<feature type="region of interest" description="Disordered" evidence="1">
    <location>
        <begin position="1"/>
        <end position="35"/>
    </location>
</feature>
<name>A0ABP8F4X2_9MYCO</name>
<comment type="caution">
    <text evidence="2">The sequence shown here is derived from an EMBL/GenBank/DDBJ whole genome shotgun (WGS) entry which is preliminary data.</text>
</comment>
<organism evidence="2 3">
    <name type="scientific">Mycobacterium paraffinicum</name>
    <dbReference type="NCBI Taxonomy" id="53378"/>
    <lineage>
        <taxon>Bacteria</taxon>
        <taxon>Bacillati</taxon>
        <taxon>Actinomycetota</taxon>
        <taxon>Actinomycetes</taxon>
        <taxon>Mycobacteriales</taxon>
        <taxon>Mycobacteriaceae</taxon>
        <taxon>Mycobacterium</taxon>
    </lineage>
</organism>
<dbReference type="EMBL" id="BAABGF010000052">
    <property type="protein sequence ID" value="GAA4295173.1"/>
    <property type="molecule type" value="Genomic_DNA"/>
</dbReference>
<evidence type="ECO:0000313" key="2">
    <source>
        <dbReference type="EMBL" id="GAA4295173.1"/>
    </source>
</evidence>
<accession>A0ABP8F4X2</accession>
<feature type="region of interest" description="Disordered" evidence="1">
    <location>
        <begin position="64"/>
        <end position="89"/>
    </location>
</feature>
<proteinExistence type="predicted"/>
<sequence>MAAAGTVASAKPQLTHGHTLRPLPLPPHAGPAAVEVPLPTERLDSSAFIPEFLPAARLVQTGRPVRTAGPADPTPQVMRSTGGVTARQPTPRCITIVSDIS</sequence>
<protein>
    <submittedName>
        <fullName evidence="2">Uncharacterized protein</fullName>
    </submittedName>
</protein>
<keyword evidence="3" id="KW-1185">Reference proteome</keyword>
<gene>
    <name evidence="2" type="ORF">GCM10023161_45410</name>
</gene>
<evidence type="ECO:0000256" key="1">
    <source>
        <dbReference type="SAM" id="MobiDB-lite"/>
    </source>
</evidence>
<evidence type="ECO:0000313" key="3">
    <source>
        <dbReference type="Proteomes" id="UP001501417"/>
    </source>
</evidence>
<reference evidence="3" key="1">
    <citation type="journal article" date="2019" name="Int. J. Syst. Evol. Microbiol.">
        <title>The Global Catalogue of Microorganisms (GCM) 10K type strain sequencing project: providing services to taxonomists for standard genome sequencing and annotation.</title>
        <authorList>
            <consortium name="The Broad Institute Genomics Platform"/>
            <consortium name="The Broad Institute Genome Sequencing Center for Infectious Disease"/>
            <person name="Wu L."/>
            <person name="Ma J."/>
        </authorList>
    </citation>
    <scope>NUCLEOTIDE SEQUENCE [LARGE SCALE GENOMIC DNA]</scope>
    <source>
        <strain evidence="3">JCM 17782</strain>
    </source>
</reference>
<dbReference type="Proteomes" id="UP001501417">
    <property type="component" value="Unassembled WGS sequence"/>
</dbReference>